<dbReference type="SMART" id="SM00646">
    <property type="entry name" value="Ami_3"/>
    <property type="match status" value="1"/>
</dbReference>
<dbReference type="Pfam" id="PF01520">
    <property type="entry name" value="Amidase_3"/>
    <property type="match status" value="1"/>
</dbReference>
<dbReference type="Proteomes" id="UP000294743">
    <property type="component" value="Unassembled WGS sequence"/>
</dbReference>
<protein>
    <submittedName>
        <fullName evidence="3">N-acetylmuramoyl-L-alanine amidase</fullName>
    </submittedName>
</protein>
<evidence type="ECO:0000313" key="3">
    <source>
        <dbReference type="EMBL" id="TDW08928.1"/>
    </source>
</evidence>
<evidence type="ECO:0000313" key="4">
    <source>
        <dbReference type="Proteomes" id="UP000294743"/>
    </source>
</evidence>
<dbReference type="GO" id="GO:0009253">
    <property type="term" value="P:peptidoglycan catabolic process"/>
    <property type="evidence" value="ECO:0007669"/>
    <property type="project" value="InterPro"/>
</dbReference>
<dbReference type="PANTHER" id="PTHR30404:SF0">
    <property type="entry name" value="N-ACETYLMURAMOYL-L-ALANINE AMIDASE AMIC"/>
    <property type="match status" value="1"/>
</dbReference>
<gene>
    <name evidence="3" type="ORF">EDD63_1641</name>
</gene>
<reference evidence="3 4" key="1">
    <citation type="submission" date="2019-03" db="EMBL/GenBank/DDBJ databases">
        <title>Genomic Encyclopedia of Type Strains, Phase IV (KMG-IV): sequencing the most valuable type-strain genomes for metagenomic binning, comparative biology and taxonomic classification.</title>
        <authorList>
            <person name="Goeker M."/>
        </authorList>
    </citation>
    <scope>NUCLEOTIDE SEQUENCE [LARGE SCALE GENOMIC DNA]</scope>
    <source>
        <strain evidence="3 4">DSM 28867</strain>
    </source>
</reference>
<accession>A0A4R7Z9C4</accession>
<dbReference type="CDD" id="cd02696">
    <property type="entry name" value="MurNAc-LAA"/>
    <property type="match status" value="1"/>
</dbReference>
<evidence type="ECO:0000259" key="2">
    <source>
        <dbReference type="SMART" id="SM00646"/>
    </source>
</evidence>
<dbReference type="Gene3D" id="3.40.630.40">
    <property type="entry name" value="Zn-dependent exopeptidases"/>
    <property type="match status" value="1"/>
</dbReference>
<proteinExistence type="predicted"/>
<dbReference type="EMBL" id="SODD01000064">
    <property type="protein sequence ID" value="TDW08928.1"/>
    <property type="molecule type" value="Genomic_DNA"/>
</dbReference>
<dbReference type="InterPro" id="IPR050695">
    <property type="entry name" value="N-acetylmuramoyl_amidase_3"/>
</dbReference>
<comment type="caution">
    <text evidence="3">The sequence shown here is derived from an EMBL/GenBank/DDBJ whole genome shotgun (WGS) entry which is preliminary data.</text>
</comment>
<dbReference type="PANTHER" id="PTHR30404">
    <property type="entry name" value="N-ACETYLMURAMOYL-L-ALANINE AMIDASE"/>
    <property type="match status" value="1"/>
</dbReference>
<dbReference type="GO" id="GO:0008745">
    <property type="term" value="F:N-acetylmuramoyl-L-alanine amidase activity"/>
    <property type="evidence" value="ECO:0007669"/>
    <property type="project" value="InterPro"/>
</dbReference>
<dbReference type="AlphaFoldDB" id="A0A4R7Z9C4"/>
<evidence type="ECO:0000256" key="1">
    <source>
        <dbReference type="ARBA" id="ARBA00022801"/>
    </source>
</evidence>
<dbReference type="GO" id="GO:0030288">
    <property type="term" value="C:outer membrane-bounded periplasmic space"/>
    <property type="evidence" value="ECO:0007669"/>
    <property type="project" value="TreeGrafter"/>
</dbReference>
<organism evidence="3 4">
    <name type="scientific">Breznakia blatticola</name>
    <dbReference type="NCBI Taxonomy" id="1754012"/>
    <lineage>
        <taxon>Bacteria</taxon>
        <taxon>Bacillati</taxon>
        <taxon>Bacillota</taxon>
        <taxon>Erysipelotrichia</taxon>
        <taxon>Erysipelotrichales</taxon>
        <taxon>Erysipelotrichaceae</taxon>
        <taxon>Breznakia</taxon>
    </lineage>
</organism>
<dbReference type="InterPro" id="IPR002508">
    <property type="entry name" value="MurNAc-LAA_cat"/>
</dbReference>
<dbReference type="SUPFAM" id="SSF53187">
    <property type="entry name" value="Zn-dependent exopeptidases"/>
    <property type="match status" value="1"/>
</dbReference>
<keyword evidence="4" id="KW-1185">Reference proteome</keyword>
<name>A0A4R7Z9C4_9FIRM</name>
<sequence>MLLVGLVIVFEDKNASATVNDVTTGDTNTQNDDKNKKATVYIDPGHGEIDAGTLAYNGKYEKDINLSIAKKVGKNLEDAGVNVVYSRTTDELYSEIEADDMQHRIDESKKVNATYLVSIHCNASDEGTRTGVEAFTDTTNETSMALATSIMKELEGLKYTNSNGIIDGTGLLHMVGFAKVPTALVEVGYIDNESDGKYILGEKGQKAIAKAIADGILNELNK</sequence>
<feature type="domain" description="MurNAc-LAA" evidence="2">
    <location>
        <begin position="105"/>
        <end position="217"/>
    </location>
</feature>
<keyword evidence="1" id="KW-0378">Hydrolase</keyword>